<organism evidence="2">
    <name type="scientific">hydrothermal vent metagenome</name>
    <dbReference type="NCBI Taxonomy" id="652676"/>
    <lineage>
        <taxon>unclassified sequences</taxon>
        <taxon>metagenomes</taxon>
        <taxon>ecological metagenomes</taxon>
    </lineage>
</organism>
<evidence type="ECO:0000313" key="2">
    <source>
        <dbReference type="EMBL" id="VAV84843.1"/>
    </source>
</evidence>
<proteinExistence type="predicted"/>
<keyword evidence="1" id="KW-0472">Membrane</keyword>
<feature type="transmembrane region" description="Helical" evidence="1">
    <location>
        <begin position="12"/>
        <end position="30"/>
    </location>
</feature>
<name>A0A3B0RJZ7_9ZZZZ</name>
<keyword evidence="1" id="KW-1133">Transmembrane helix</keyword>
<gene>
    <name evidence="2" type="ORF">MNBD_BACTEROID02-898</name>
</gene>
<evidence type="ECO:0000256" key="1">
    <source>
        <dbReference type="SAM" id="Phobius"/>
    </source>
</evidence>
<feature type="transmembrane region" description="Helical" evidence="1">
    <location>
        <begin position="42"/>
        <end position="63"/>
    </location>
</feature>
<feature type="non-terminal residue" evidence="2">
    <location>
        <position position="90"/>
    </location>
</feature>
<dbReference type="EMBL" id="UOEB01000185">
    <property type="protein sequence ID" value="VAV84843.1"/>
    <property type="molecule type" value="Genomic_DNA"/>
</dbReference>
<dbReference type="AlphaFoldDB" id="A0A3B0RJZ7"/>
<sequence length="90" mass="10359">MIANFFSKTRPINFLILSVLIIVVYIIGLGNNLSGGFSFMFLIKKSAFLIPIILVIFILNFIIRKNLLTEDNTYAIFFYIMMLGFFSNSF</sequence>
<reference evidence="2" key="1">
    <citation type="submission" date="2018-06" db="EMBL/GenBank/DDBJ databases">
        <authorList>
            <person name="Zhirakovskaya E."/>
        </authorList>
    </citation>
    <scope>NUCLEOTIDE SEQUENCE</scope>
</reference>
<keyword evidence="1" id="KW-0812">Transmembrane</keyword>
<protein>
    <submittedName>
        <fullName evidence="2">Uncharacterized protein</fullName>
    </submittedName>
</protein>
<accession>A0A3B0RJZ7</accession>
<feature type="transmembrane region" description="Helical" evidence="1">
    <location>
        <begin position="72"/>
        <end position="89"/>
    </location>
</feature>